<reference evidence="4" key="3">
    <citation type="submission" date="2017-01" db="EMBL/GenBank/DDBJ databases">
        <authorList>
            <person name="Mah S.A."/>
            <person name="Swanson W.J."/>
            <person name="Moy G.W."/>
            <person name="Vacquier V.D."/>
        </authorList>
    </citation>
    <scope>NUCLEOTIDE SEQUENCE</scope>
    <source>
        <strain evidence="4">AJ5</strain>
    </source>
</reference>
<gene>
    <name evidence="5" type="ORF">C445_06775</name>
    <name evidence="4" type="ORF">CHINAEXTREME_03535</name>
</gene>
<proteinExistence type="predicted"/>
<dbReference type="eggNOG" id="arCOG01929">
    <property type="taxonomic scope" value="Archaea"/>
</dbReference>
<organism evidence="5 6">
    <name type="scientific">Natronobacterium lacisalsi AJ5</name>
    <dbReference type="NCBI Taxonomy" id="358396"/>
    <lineage>
        <taxon>Archaea</taxon>
        <taxon>Methanobacteriati</taxon>
        <taxon>Methanobacteriota</taxon>
        <taxon>Stenosarchaea group</taxon>
        <taxon>Halobacteria</taxon>
        <taxon>Halobacteriales</taxon>
        <taxon>Natrialbaceae</taxon>
        <taxon>Natronobacterium</taxon>
    </lineage>
</organism>
<dbReference type="InterPro" id="IPR027051">
    <property type="entry name" value="XdhC_Rossmann_dom"/>
</dbReference>
<sequence length="391" mass="41623">MIDSEPTDPWGVPRLELFERLERSLEGDGERAVATVVGVDGSAYRRPGAKMLLGSDGSTYGGITAGCLEGPLREVAGEVLADGSPTVVTFDLTDDDDGWGLGLGCEGVVDVLVEPVDDSWSDPVEAFGAGERRATVTVVDGTDSLPVGARTTVPAEGEPIDPDDRPAVPENVLEAVLADARERAADGRWERRTVATDGGDVDLFVDGIEPVKRLLVFGGQPDVRPVTRLAREVGLEVTVATARGAQADESSFPRADRVVATHPSDLGDLVDDRTFVVVMSHNLLDDRLALEALLSTPAPFIGLMGPRERFERLRDDLQEESVTLTDEDRDRIASPVGLDLGGGEPVEIALSIVSEVLAVSNDREGGRLRDRAGPIHERSPSEPSEPSPPSD</sequence>
<dbReference type="Pfam" id="PF13478">
    <property type="entry name" value="XdhC_C"/>
    <property type="match status" value="1"/>
</dbReference>
<dbReference type="EMBL" id="CP019285">
    <property type="protein sequence ID" value="APW96897.1"/>
    <property type="molecule type" value="Genomic_DNA"/>
</dbReference>
<evidence type="ECO:0000259" key="2">
    <source>
        <dbReference type="Pfam" id="PF02625"/>
    </source>
</evidence>
<feature type="region of interest" description="Disordered" evidence="1">
    <location>
        <begin position="363"/>
        <end position="391"/>
    </location>
</feature>
<evidence type="ECO:0000313" key="4">
    <source>
        <dbReference type="EMBL" id="APW96897.1"/>
    </source>
</evidence>
<dbReference type="Proteomes" id="UP000011555">
    <property type="component" value="Unassembled WGS sequence"/>
</dbReference>
<dbReference type="Gene3D" id="3.40.50.720">
    <property type="entry name" value="NAD(P)-binding Rossmann-like Domain"/>
    <property type="match status" value="1"/>
</dbReference>
<evidence type="ECO:0000313" key="5">
    <source>
        <dbReference type="EMBL" id="EMA34605.1"/>
    </source>
</evidence>
<evidence type="ECO:0000313" key="7">
    <source>
        <dbReference type="Proteomes" id="UP000186547"/>
    </source>
</evidence>
<dbReference type="EMBL" id="AOLZ01000031">
    <property type="protein sequence ID" value="EMA34605.1"/>
    <property type="molecule type" value="Genomic_DNA"/>
</dbReference>
<dbReference type="Pfam" id="PF02625">
    <property type="entry name" value="XdhC_CoxI"/>
    <property type="match status" value="1"/>
</dbReference>
<dbReference type="RefSeq" id="WP_007141088.1">
    <property type="nucleotide sequence ID" value="NZ_AOLZ01000031.1"/>
</dbReference>
<dbReference type="PANTHER" id="PTHR30388">
    <property type="entry name" value="ALDEHYDE OXIDOREDUCTASE MOLYBDENUM COFACTOR ASSEMBLY PROTEIN"/>
    <property type="match status" value="1"/>
</dbReference>
<dbReference type="PATRIC" id="fig|358396.7.peg.1369"/>
<dbReference type="InterPro" id="IPR003777">
    <property type="entry name" value="XdhC_CoxI"/>
</dbReference>
<feature type="compositionally biased region" description="Basic and acidic residues" evidence="1">
    <location>
        <begin position="363"/>
        <end position="380"/>
    </location>
</feature>
<dbReference type="AlphaFoldDB" id="M0LRD0"/>
<feature type="domain" description="XdhC- CoxI" evidence="2">
    <location>
        <begin position="30"/>
        <end position="91"/>
    </location>
</feature>
<reference evidence="5 6" key="2">
    <citation type="journal article" date="2014" name="PLoS Genet.">
        <title>Phylogenetically driven sequencing of extremely halophilic archaea reveals strategies for static and dynamic osmo-response.</title>
        <authorList>
            <person name="Becker E.A."/>
            <person name="Seitzer P.M."/>
            <person name="Tritt A."/>
            <person name="Larsen D."/>
            <person name="Krusor M."/>
            <person name="Yao A.I."/>
            <person name="Wu D."/>
            <person name="Madern D."/>
            <person name="Eisen J.A."/>
            <person name="Darling A.E."/>
            <person name="Facciotti M.T."/>
        </authorList>
    </citation>
    <scope>NUCLEOTIDE SEQUENCE [LARGE SCALE GENOMIC DNA]</scope>
    <source>
        <strain evidence="5 6">AJ5</strain>
    </source>
</reference>
<evidence type="ECO:0000313" key="6">
    <source>
        <dbReference type="Proteomes" id="UP000011555"/>
    </source>
</evidence>
<keyword evidence="6" id="KW-1185">Reference proteome</keyword>
<dbReference type="STRING" id="358396.CHINAEXTREME_03535"/>
<protein>
    <submittedName>
        <fullName evidence="4">Cytochrome oxidase I</fullName>
    </submittedName>
    <submittedName>
        <fullName evidence="5">Xanthine and Co dehydrogenase maturation factor</fullName>
    </submittedName>
</protein>
<dbReference type="Proteomes" id="UP000186547">
    <property type="component" value="Chromosome"/>
</dbReference>
<evidence type="ECO:0000256" key="1">
    <source>
        <dbReference type="SAM" id="MobiDB-lite"/>
    </source>
</evidence>
<dbReference type="InterPro" id="IPR052698">
    <property type="entry name" value="MoCofactor_Util/Proc"/>
</dbReference>
<evidence type="ECO:0000259" key="3">
    <source>
        <dbReference type="Pfam" id="PF13478"/>
    </source>
</evidence>
<name>M0LRD0_NATLA</name>
<accession>M0LRD0</accession>
<reference evidence="4 7" key="1">
    <citation type="journal article" date="2011" name="J. Bacteriol.">
        <title>Genome sequence of Halobiforma lacisalsi AJ5, an extremely halophilic archaeon which harbors a bop gene.</title>
        <authorList>
            <person name="Jiang X."/>
            <person name="Wang S."/>
            <person name="Cheng H."/>
            <person name="Huo Y."/>
            <person name="Zhang X."/>
            <person name="Zhu X."/>
            <person name="Han X."/>
            <person name="Ni P."/>
            <person name="Wu M."/>
        </authorList>
    </citation>
    <scope>NUCLEOTIDE SEQUENCE [LARGE SCALE GENOMIC DNA]</scope>
    <source>
        <strain evidence="4 7">AJ5</strain>
    </source>
</reference>
<dbReference type="GeneID" id="30920165"/>
<feature type="domain" description="XdhC Rossmann" evidence="3">
    <location>
        <begin position="214"/>
        <end position="356"/>
    </location>
</feature>
<dbReference type="KEGG" id="hlc:CHINAEXTREME03535"/>
<dbReference type="PANTHER" id="PTHR30388:SF6">
    <property type="entry name" value="XANTHINE DEHYDROGENASE SUBUNIT A-RELATED"/>
    <property type="match status" value="1"/>
</dbReference>